<evidence type="ECO:0000256" key="3">
    <source>
        <dbReference type="ARBA" id="ARBA00023163"/>
    </source>
</evidence>
<dbReference type="Pfam" id="PF13191">
    <property type="entry name" value="AAA_16"/>
    <property type="match status" value="1"/>
</dbReference>
<keyword evidence="1" id="KW-0805">Transcription regulation</keyword>
<gene>
    <name evidence="5" type="ORF">ACFSCY_29950</name>
</gene>
<dbReference type="PANTHER" id="PTHR44688:SF16">
    <property type="entry name" value="DNA-BINDING TRANSCRIPTIONAL ACTIVATOR DEVR_DOSR"/>
    <property type="match status" value="1"/>
</dbReference>
<organism evidence="5 6">
    <name type="scientific">Pseudonocardia aurantiaca</name>
    <dbReference type="NCBI Taxonomy" id="75290"/>
    <lineage>
        <taxon>Bacteria</taxon>
        <taxon>Bacillati</taxon>
        <taxon>Actinomycetota</taxon>
        <taxon>Actinomycetes</taxon>
        <taxon>Pseudonocardiales</taxon>
        <taxon>Pseudonocardiaceae</taxon>
        <taxon>Pseudonocardia</taxon>
    </lineage>
</organism>
<comment type="caution">
    <text evidence="5">The sequence shown here is derived from an EMBL/GenBank/DDBJ whole genome shotgun (WGS) entry which is preliminary data.</text>
</comment>
<dbReference type="PRINTS" id="PR00038">
    <property type="entry name" value="HTHLUXR"/>
</dbReference>
<keyword evidence="2" id="KW-0238">DNA-binding</keyword>
<evidence type="ECO:0000313" key="5">
    <source>
        <dbReference type="EMBL" id="MFD1533655.1"/>
    </source>
</evidence>
<dbReference type="PROSITE" id="PS50043">
    <property type="entry name" value="HTH_LUXR_2"/>
    <property type="match status" value="1"/>
</dbReference>
<dbReference type="Gene3D" id="1.10.10.10">
    <property type="entry name" value="Winged helix-like DNA-binding domain superfamily/Winged helix DNA-binding domain"/>
    <property type="match status" value="1"/>
</dbReference>
<dbReference type="InterPro" id="IPR041664">
    <property type="entry name" value="AAA_16"/>
</dbReference>
<feature type="domain" description="HTH luxR-type" evidence="4">
    <location>
        <begin position="838"/>
        <end position="903"/>
    </location>
</feature>
<dbReference type="SMART" id="SM00421">
    <property type="entry name" value="HTH_LUXR"/>
    <property type="match status" value="1"/>
</dbReference>
<reference evidence="6" key="1">
    <citation type="journal article" date="2019" name="Int. J. Syst. Evol. Microbiol.">
        <title>The Global Catalogue of Microorganisms (GCM) 10K type strain sequencing project: providing services to taxonomists for standard genome sequencing and annotation.</title>
        <authorList>
            <consortium name="The Broad Institute Genomics Platform"/>
            <consortium name="The Broad Institute Genome Sequencing Center for Infectious Disease"/>
            <person name="Wu L."/>
            <person name="Ma J."/>
        </authorList>
    </citation>
    <scope>NUCLEOTIDE SEQUENCE [LARGE SCALE GENOMIC DNA]</scope>
    <source>
        <strain evidence="6">JCM 12165</strain>
    </source>
</reference>
<dbReference type="CDD" id="cd06170">
    <property type="entry name" value="LuxR_C_like"/>
    <property type="match status" value="1"/>
</dbReference>
<keyword evidence="6" id="KW-1185">Reference proteome</keyword>
<dbReference type="PROSITE" id="PS00622">
    <property type="entry name" value="HTH_LUXR_1"/>
    <property type="match status" value="1"/>
</dbReference>
<sequence length="908" mass="96549">MVLWERTAQHDRLQALWKACCGGRGGVVHIHGPAGSGKSALLHEFCATATSEGALVLTAACSRAEREDPLATVRQLLESAETGAAAGAGHFTAPAASHESHGLVLGITALARDRPVVVAVDDVRYADTQSVRHLLALACRAPWARILIVLTERTSSGYERSTLHDELLGTSAARTVGVTNLTAGGAGSVLAEYGVAADASCVEHHSWVTGGNPLLIHALAPSLGRCTGPSKGSCLLAGRHSPDFRTVVRNLIRSLDQAEVEVLRALAVLSGSADMADLQGVLGTPIARLANVVDGLERVGLLETGRFRDPTVLDEVRADMTNNEHIRWHVRAAGYLLRERAPATAVAAHLVKAGRVPNRRMVDVLQEAATALLAAGDAHEAKLCLDLARRSGPDADQVSEIEFALVRVEHQIAPSSAARRLPSVTSAIPDERLRGAEIADLLEMVCWHSGPDVSGEILARIAGRSAADGRTATELESGWMLLTTVFPGLAAMPRPTVGGEPEPRLYRFARADLLALAWSMLHEGWTAQAAQQSDRLLTPADQHVRDARAVFVTLTVMAVVGRPVSPSVCDQLIDAADSRGALAARAMFLAARADANLARGHLVAAERDARAALDAMPAEAWGVGIGQPVSALVLAITESGRAAAAEPLGISVPDAMYESVFGPRYLYARGCHLLALRQPRAALDDFRSCGLLMARWGLGHDVAVPWRYGAARALVSLGDERVAREFLDDQLADLTGGINRGLALRLAASLSSRDAALRLLSEAQSIFDAAGNGLESARTLAKMSELHDGRGERTTARVKRARARQLAQDLGSPRLVDEFAPASTSTIESRRPAPVAALESSTTVLTDAESRVVDLVVRGHTNREISDRLFVTVSTVEQHLTSVYRKLKVKRRRELAALLAGQVGRQAG</sequence>
<dbReference type="SMART" id="SM00382">
    <property type="entry name" value="AAA"/>
    <property type="match status" value="1"/>
</dbReference>
<proteinExistence type="predicted"/>
<name>A0ABW4FTQ8_9PSEU</name>
<dbReference type="PANTHER" id="PTHR44688">
    <property type="entry name" value="DNA-BINDING TRANSCRIPTIONAL ACTIVATOR DEVR_DOSR"/>
    <property type="match status" value="1"/>
</dbReference>
<dbReference type="InterPro" id="IPR036388">
    <property type="entry name" value="WH-like_DNA-bd_sf"/>
</dbReference>
<evidence type="ECO:0000256" key="2">
    <source>
        <dbReference type="ARBA" id="ARBA00023125"/>
    </source>
</evidence>
<evidence type="ECO:0000313" key="6">
    <source>
        <dbReference type="Proteomes" id="UP001597145"/>
    </source>
</evidence>
<dbReference type="Gene3D" id="3.40.50.300">
    <property type="entry name" value="P-loop containing nucleotide triphosphate hydrolases"/>
    <property type="match status" value="1"/>
</dbReference>
<dbReference type="InterPro" id="IPR016032">
    <property type="entry name" value="Sig_transdc_resp-reg_C-effctor"/>
</dbReference>
<dbReference type="InterPro" id="IPR027417">
    <property type="entry name" value="P-loop_NTPase"/>
</dbReference>
<dbReference type="Proteomes" id="UP001597145">
    <property type="component" value="Unassembled WGS sequence"/>
</dbReference>
<protein>
    <submittedName>
        <fullName evidence="5">AAA family ATPase</fullName>
    </submittedName>
</protein>
<dbReference type="SUPFAM" id="SSF46894">
    <property type="entry name" value="C-terminal effector domain of the bipartite response regulators"/>
    <property type="match status" value="1"/>
</dbReference>
<dbReference type="InterPro" id="IPR000792">
    <property type="entry name" value="Tscrpt_reg_LuxR_C"/>
</dbReference>
<dbReference type="RefSeq" id="WP_343985816.1">
    <property type="nucleotide sequence ID" value="NZ_BAAAJG010000026.1"/>
</dbReference>
<dbReference type="EMBL" id="JBHUCP010000025">
    <property type="protein sequence ID" value="MFD1533655.1"/>
    <property type="molecule type" value="Genomic_DNA"/>
</dbReference>
<accession>A0ABW4FTQ8</accession>
<evidence type="ECO:0000259" key="4">
    <source>
        <dbReference type="PROSITE" id="PS50043"/>
    </source>
</evidence>
<keyword evidence="3" id="KW-0804">Transcription</keyword>
<evidence type="ECO:0000256" key="1">
    <source>
        <dbReference type="ARBA" id="ARBA00023015"/>
    </source>
</evidence>
<dbReference type="InterPro" id="IPR003593">
    <property type="entry name" value="AAA+_ATPase"/>
</dbReference>
<dbReference type="Pfam" id="PF00196">
    <property type="entry name" value="GerE"/>
    <property type="match status" value="1"/>
</dbReference>
<dbReference type="SUPFAM" id="SSF52540">
    <property type="entry name" value="P-loop containing nucleoside triphosphate hydrolases"/>
    <property type="match status" value="1"/>
</dbReference>